<dbReference type="SUPFAM" id="SSF81324">
    <property type="entry name" value="Voltage-gated potassium channels"/>
    <property type="match status" value="1"/>
</dbReference>
<keyword evidence="10 12" id="KW-0472">Membrane</keyword>
<comment type="subcellular location">
    <subcellularLocation>
        <location evidence="1">Membrane</location>
        <topology evidence="1">Multi-pass membrane protein</topology>
    </subcellularLocation>
</comment>
<feature type="domain" description="DUF7575" evidence="14">
    <location>
        <begin position="254"/>
        <end position="278"/>
    </location>
</feature>
<evidence type="ECO:0000256" key="2">
    <source>
        <dbReference type="ARBA" id="ARBA00022448"/>
    </source>
</evidence>
<keyword evidence="9" id="KW-0406">Ion transport</keyword>
<reference evidence="15 16" key="1">
    <citation type="submission" date="2019-07" db="EMBL/GenBank/DDBJ databases">
        <title>Whole genome shotgun sequence of Chitinophaga cymbidii NBRC 109752.</title>
        <authorList>
            <person name="Hosoyama A."/>
            <person name="Uohara A."/>
            <person name="Ohji S."/>
            <person name="Ichikawa N."/>
        </authorList>
    </citation>
    <scope>NUCLEOTIDE SEQUENCE [LARGE SCALE GENOMIC DNA]</scope>
    <source>
        <strain evidence="15 16">NBRC 109752</strain>
    </source>
</reference>
<dbReference type="PANTHER" id="PTHR11537:SF254">
    <property type="entry name" value="POTASSIUM VOLTAGE-GATED CHANNEL PROTEIN SHAB"/>
    <property type="match status" value="1"/>
</dbReference>
<evidence type="ECO:0000259" key="13">
    <source>
        <dbReference type="Pfam" id="PF00520"/>
    </source>
</evidence>
<feature type="transmembrane region" description="Helical" evidence="12">
    <location>
        <begin position="34"/>
        <end position="52"/>
    </location>
</feature>
<evidence type="ECO:0000256" key="5">
    <source>
        <dbReference type="ARBA" id="ARBA00022826"/>
    </source>
</evidence>
<keyword evidence="7" id="KW-0630">Potassium</keyword>
<evidence type="ECO:0000313" key="16">
    <source>
        <dbReference type="Proteomes" id="UP000321436"/>
    </source>
</evidence>
<dbReference type="Gene3D" id="1.20.120.350">
    <property type="entry name" value="Voltage-gated potassium channels. Chain C"/>
    <property type="match status" value="1"/>
</dbReference>
<dbReference type="Gene3D" id="1.10.287.70">
    <property type="match status" value="1"/>
</dbReference>
<evidence type="ECO:0000256" key="8">
    <source>
        <dbReference type="ARBA" id="ARBA00022989"/>
    </source>
</evidence>
<evidence type="ECO:0000256" key="3">
    <source>
        <dbReference type="ARBA" id="ARBA00022538"/>
    </source>
</evidence>
<dbReference type="InterPro" id="IPR027359">
    <property type="entry name" value="Volt_channel_dom_sf"/>
</dbReference>
<feature type="transmembrane region" description="Helical" evidence="12">
    <location>
        <begin position="160"/>
        <end position="182"/>
    </location>
</feature>
<dbReference type="InterPro" id="IPR055997">
    <property type="entry name" value="DUF7575"/>
</dbReference>
<dbReference type="InterPro" id="IPR005821">
    <property type="entry name" value="Ion_trans_dom"/>
</dbReference>
<proteinExistence type="predicted"/>
<dbReference type="PANTHER" id="PTHR11537">
    <property type="entry name" value="VOLTAGE-GATED POTASSIUM CHANNEL"/>
    <property type="match status" value="1"/>
</dbReference>
<keyword evidence="16" id="KW-1185">Reference proteome</keyword>
<dbReference type="InterPro" id="IPR028325">
    <property type="entry name" value="VG_K_chnl"/>
</dbReference>
<dbReference type="GO" id="GO:0008076">
    <property type="term" value="C:voltage-gated potassium channel complex"/>
    <property type="evidence" value="ECO:0007669"/>
    <property type="project" value="InterPro"/>
</dbReference>
<feature type="transmembrane region" description="Helical" evidence="12">
    <location>
        <begin position="194"/>
        <end position="213"/>
    </location>
</feature>
<evidence type="ECO:0000259" key="14">
    <source>
        <dbReference type="Pfam" id="PF24460"/>
    </source>
</evidence>
<evidence type="ECO:0000256" key="4">
    <source>
        <dbReference type="ARBA" id="ARBA00022692"/>
    </source>
</evidence>
<dbReference type="Pfam" id="PF24460">
    <property type="entry name" value="DUF7575"/>
    <property type="match status" value="1"/>
</dbReference>
<keyword evidence="2" id="KW-0813">Transport</keyword>
<protein>
    <submittedName>
        <fullName evidence="15">Ion transporter</fullName>
    </submittedName>
</protein>
<dbReference type="EMBL" id="BKAU01000001">
    <property type="protein sequence ID" value="GEP94735.1"/>
    <property type="molecule type" value="Genomic_DNA"/>
</dbReference>
<feature type="domain" description="Ion transport" evidence="13">
    <location>
        <begin position="33"/>
        <end position="246"/>
    </location>
</feature>
<keyword evidence="11" id="KW-0407">Ion channel</keyword>
<dbReference type="GO" id="GO:0005249">
    <property type="term" value="F:voltage-gated potassium channel activity"/>
    <property type="evidence" value="ECO:0007669"/>
    <property type="project" value="InterPro"/>
</dbReference>
<sequence length="279" mass="31032">MQMKKDNAETSGLRSWQHKLHALIYESETLAGKAFDIALLACILISIVVVMLDSVKPLHAKYGNVFLVLEWTFTILFTIEYTLRLICIRHPHKYVFSAFGIIDLLAIIPSYLSVIFVGAQSLLVLRALRLLRIFRIFRLVHFLSEMRFLSVAILNSLRKISIFILFVLSCVVILGSVIYLVEDDSSGFTSIPQSVYWAIVTITTVGYGDVAPVTTAGKLIASFIMLLGYGIIAVPTGIVTTEMALAVRHRRQGNNACPSCGREGHDHDADFCKYCGGKL</sequence>
<feature type="transmembrane region" description="Helical" evidence="12">
    <location>
        <begin position="64"/>
        <end position="83"/>
    </location>
</feature>
<keyword evidence="3" id="KW-0633">Potassium transport</keyword>
<name>A0A512RGB9_9BACT</name>
<dbReference type="Proteomes" id="UP000321436">
    <property type="component" value="Unassembled WGS sequence"/>
</dbReference>
<evidence type="ECO:0000256" key="1">
    <source>
        <dbReference type="ARBA" id="ARBA00004141"/>
    </source>
</evidence>
<feature type="transmembrane region" description="Helical" evidence="12">
    <location>
        <begin position="95"/>
        <end position="124"/>
    </location>
</feature>
<accession>A0A512RGB9</accession>
<dbReference type="Pfam" id="PF00520">
    <property type="entry name" value="Ion_trans"/>
    <property type="match status" value="1"/>
</dbReference>
<evidence type="ECO:0000313" key="15">
    <source>
        <dbReference type="EMBL" id="GEP94735.1"/>
    </source>
</evidence>
<evidence type="ECO:0000256" key="7">
    <source>
        <dbReference type="ARBA" id="ARBA00022958"/>
    </source>
</evidence>
<evidence type="ECO:0000256" key="10">
    <source>
        <dbReference type="ARBA" id="ARBA00023136"/>
    </source>
</evidence>
<feature type="transmembrane region" description="Helical" evidence="12">
    <location>
        <begin position="219"/>
        <end position="241"/>
    </location>
</feature>
<organism evidence="15 16">
    <name type="scientific">Chitinophaga cymbidii</name>
    <dbReference type="NCBI Taxonomy" id="1096750"/>
    <lineage>
        <taxon>Bacteria</taxon>
        <taxon>Pseudomonadati</taxon>
        <taxon>Bacteroidota</taxon>
        <taxon>Chitinophagia</taxon>
        <taxon>Chitinophagales</taxon>
        <taxon>Chitinophagaceae</taxon>
        <taxon>Chitinophaga</taxon>
    </lineage>
</organism>
<gene>
    <name evidence="15" type="ORF">CCY01nite_09950</name>
</gene>
<evidence type="ECO:0000256" key="6">
    <source>
        <dbReference type="ARBA" id="ARBA00022882"/>
    </source>
</evidence>
<evidence type="ECO:0000256" key="9">
    <source>
        <dbReference type="ARBA" id="ARBA00023065"/>
    </source>
</evidence>
<dbReference type="AlphaFoldDB" id="A0A512RGB9"/>
<evidence type="ECO:0000256" key="12">
    <source>
        <dbReference type="SAM" id="Phobius"/>
    </source>
</evidence>
<dbReference type="PRINTS" id="PR00169">
    <property type="entry name" value="KCHANNEL"/>
</dbReference>
<keyword evidence="5" id="KW-0631">Potassium channel</keyword>
<evidence type="ECO:0000256" key="11">
    <source>
        <dbReference type="ARBA" id="ARBA00023303"/>
    </source>
</evidence>
<dbReference type="GO" id="GO:0001508">
    <property type="term" value="P:action potential"/>
    <property type="evidence" value="ECO:0007669"/>
    <property type="project" value="TreeGrafter"/>
</dbReference>
<keyword evidence="4 12" id="KW-0812">Transmembrane</keyword>
<keyword evidence="8 12" id="KW-1133">Transmembrane helix</keyword>
<comment type="caution">
    <text evidence="15">The sequence shown here is derived from an EMBL/GenBank/DDBJ whole genome shotgun (WGS) entry which is preliminary data.</text>
</comment>
<keyword evidence="6" id="KW-0851">Voltage-gated channel</keyword>